<evidence type="ECO:0000256" key="1">
    <source>
        <dbReference type="SAM" id="Phobius"/>
    </source>
</evidence>
<dbReference type="AlphaFoldDB" id="A0A9P9L756"/>
<sequence>MTRYVRTSRYQARRVARLGNIDAQRLLIRKHADSGPSIPAWRRNGNRDGHSGWREKLLEGSATALGSVLVLGLVGYSYHRYYKSLVLRKMENAFAAGYSTLELAALGRQLTQDSSNGITACFEVTRPQQEFIDSIVNGSVQGYYHLLTGEKGTGKTSMLLKAMRKIEGEGVVMLEAHPDLEIFRLRLGKALNYEFHEDYIGSLFSFRGPRDTTPLLDIERAFNKMEKIALKRREKFGRPLVLVINRAHLFGDDDDGRHLLEAIQQRAEMWAASNLVTVVLNSNEFWIGERLMPEATRLRVLPIHDIPKGPTITALRDFRNRSFGEDVSEHTLEWIYAKIGGRFRFLSQVAKAPDMDEACRVIYEKEKKWFLSQCWIFGGDIDDDAESQQEFCAAAIVLAKALVDEEATKREQNHLQDDHALPSISLHKARQIMTRADLIQHHDRINIFTIDSNSMVQADSVVMQNVFRGLCAEDGFEEHLDATLERLDELEDLRRTRVLALKDVDGNKGYQVIVKKRGQIEESMQMSFKAIPPEEEGS</sequence>
<reference evidence="4" key="1">
    <citation type="journal article" date="2021" name="Nat. Commun.">
        <title>Genetic determinants of endophytism in the Arabidopsis root mycobiome.</title>
        <authorList>
            <person name="Mesny F."/>
            <person name="Miyauchi S."/>
            <person name="Thiergart T."/>
            <person name="Pickel B."/>
            <person name="Atanasova L."/>
            <person name="Karlsson M."/>
            <person name="Huettel B."/>
            <person name="Barry K.W."/>
            <person name="Haridas S."/>
            <person name="Chen C."/>
            <person name="Bauer D."/>
            <person name="Andreopoulos W."/>
            <person name="Pangilinan J."/>
            <person name="LaButti K."/>
            <person name="Riley R."/>
            <person name="Lipzen A."/>
            <person name="Clum A."/>
            <person name="Drula E."/>
            <person name="Henrissat B."/>
            <person name="Kohler A."/>
            <person name="Grigoriev I.V."/>
            <person name="Martin F.M."/>
            <person name="Hacquard S."/>
        </authorList>
    </citation>
    <scope>NUCLEOTIDE SEQUENCE</scope>
    <source>
        <strain evidence="4">FSSC 5 MPI-SDFR-AT-0091</strain>
    </source>
</reference>
<organism evidence="4 5">
    <name type="scientific">Fusarium solani</name>
    <name type="common">Filamentous fungus</name>
    <dbReference type="NCBI Taxonomy" id="169388"/>
    <lineage>
        <taxon>Eukaryota</taxon>
        <taxon>Fungi</taxon>
        <taxon>Dikarya</taxon>
        <taxon>Ascomycota</taxon>
        <taxon>Pezizomycotina</taxon>
        <taxon>Sordariomycetes</taxon>
        <taxon>Hypocreomycetidae</taxon>
        <taxon>Hypocreales</taxon>
        <taxon>Nectriaceae</taxon>
        <taxon>Fusarium</taxon>
        <taxon>Fusarium solani species complex</taxon>
    </lineage>
</organism>
<feature type="transmembrane region" description="Helical" evidence="1">
    <location>
        <begin position="57"/>
        <end position="78"/>
    </location>
</feature>
<evidence type="ECO:0000313" key="5">
    <source>
        <dbReference type="Proteomes" id="UP000736672"/>
    </source>
</evidence>
<feature type="domain" description="AAA protein C-terminal winged helix" evidence="3">
    <location>
        <begin position="373"/>
        <end position="491"/>
    </location>
</feature>
<proteinExistence type="predicted"/>
<evidence type="ECO:0000313" key="4">
    <source>
        <dbReference type="EMBL" id="KAH7276135.1"/>
    </source>
</evidence>
<dbReference type="OrthoDB" id="511599at2759"/>
<gene>
    <name evidence="4" type="ORF">B0J15DRAFT_588549</name>
</gene>
<dbReference type="InterPro" id="IPR041664">
    <property type="entry name" value="AAA_16"/>
</dbReference>
<evidence type="ECO:0008006" key="6">
    <source>
        <dbReference type="Google" id="ProtNLM"/>
    </source>
</evidence>
<dbReference type="PANTHER" id="PTHR36168:SF4">
    <property type="entry name" value="ORC1-LIKE AAA ATPASE DOMAIN-CONTAINING PROTEIN"/>
    <property type="match status" value="1"/>
</dbReference>
<dbReference type="Proteomes" id="UP000736672">
    <property type="component" value="Unassembled WGS sequence"/>
</dbReference>
<dbReference type="InterPro" id="IPR027417">
    <property type="entry name" value="P-loop_NTPase"/>
</dbReference>
<dbReference type="Pfam" id="PF24913">
    <property type="entry name" value="WHD_AAA_fung"/>
    <property type="match status" value="1"/>
</dbReference>
<protein>
    <recommendedName>
        <fullName evidence="6">Orc1-like AAA ATPase domain-containing protein</fullName>
    </recommendedName>
</protein>
<evidence type="ECO:0000259" key="2">
    <source>
        <dbReference type="Pfam" id="PF13191"/>
    </source>
</evidence>
<dbReference type="PANTHER" id="PTHR36168">
    <property type="entry name" value="CHROMOSOME 1, WHOLE GENOME SHOTGUN SEQUENCE"/>
    <property type="match status" value="1"/>
</dbReference>
<comment type="caution">
    <text evidence="4">The sequence shown here is derived from an EMBL/GenBank/DDBJ whole genome shotgun (WGS) entry which is preliminary data.</text>
</comment>
<dbReference type="InterPro" id="IPR056808">
    <property type="entry name" value="HTH_AAA"/>
</dbReference>
<keyword evidence="1" id="KW-1133">Transmembrane helix</keyword>
<accession>A0A9P9L756</accession>
<keyword evidence="1" id="KW-0472">Membrane</keyword>
<dbReference type="Pfam" id="PF13191">
    <property type="entry name" value="AAA_16"/>
    <property type="match status" value="1"/>
</dbReference>
<feature type="domain" description="Orc1-like AAA ATPase" evidence="2">
    <location>
        <begin position="144"/>
        <end position="277"/>
    </location>
</feature>
<dbReference type="SUPFAM" id="SSF52540">
    <property type="entry name" value="P-loop containing nucleoside triphosphate hydrolases"/>
    <property type="match status" value="1"/>
</dbReference>
<dbReference type="EMBL" id="JAGTJS010000001">
    <property type="protein sequence ID" value="KAH7276135.1"/>
    <property type="molecule type" value="Genomic_DNA"/>
</dbReference>
<keyword evidence="5" id="KW-1185">Reference proteome</keyword>
<name>A0A9P9L756_FUSSL</name>
<evidence type="ECO:0000259" key="3">
    <source>
        <dbReference type="Pfam" id="PF24913"/>
    </source>
</evidence>
<keyword evidence="1" id="KW-0812">Transmembrane</keyword>